<name>A0ABR2TXI0_9ROSI</name>
<comment type="caution">
    <text evidence="3">The sequence shown here is derived from an EMBL/GenBank/DDBJ whole genome shotgun (WGS) entry which is preliminary data.</text>
</comment>
<evidence type="ECO:0000256" key="2">
    <source>
        <dbReference type="SAM" id="Phobius"/>
    </source>
</evidence>
<evidence type="ECO:0000313" key="4">
    <source>
        <dbReference type="Proteomes" id="UP001396334"/>
    </source>
</evidence>
<keyword evidence="4" id="KW-1185">Reference proteome</keyword>
<organism evidence="3 4">
    <name type="scientific">Hibiscus sabdariffa</name>
    <name type="common">roselle</name>
    <dbReference type="NCBI Taxonomy" id="183260"/>
    <lineage>
        <taxon>Eukaryota</taxon>
        <taxon>Viridiplantae</taxon>
        <taxon>Streptophyta</taxon>
        <taxon>Embryophyta</taxon>
        <taxon>Tracheophyta</taxon>
        <taxon>Spermatophyta</taxon>
        <taxon>Magnoliopsida</taxon>
        <taxon>eudicotyledons</taxon>
        <taxon>Gunneridae</taxon>
        <taxon>Pentapetalae</taxon>
        <taxon>rosids</taxon>
        <taxon>malvids</taxon>
        <taxon>Malvales</taxon>
        <taxon>Malvaceae</taxon>
        <taxon>Malvoideae</taxon>
        <taxon>Hibiscus</taxon>
    </lineage>
</organism>
<feature type="transmembrane region" description="Helical" evidence="2">
    <location>
        <begin position="59"/>
        <end position="84"/>
    </location>
</feature>
<evidence type="ECO:0000256" key="1">
    <source>
        <dbReference type="SAM" id="MobiDB-lite"/>
    </source>
</evidence>
<reference evidence="3 4" key="1">
    <citation type="journal article" date="2024" name="G3 (Bethesda)">
        <title>Genome assembly of Hibiscus sabdariffa L. provides insights into metabolisms of medicinal natural products.</title>
        <authorList>
            <person name="Kim T."/>
        </authorList>
    </citation>
    <scope>NUCLEOTIDE SEQUENCE [LARGE SCALE GENOMIC DNA]</scope>
    <source>
        <strain evidence="3">TK-2024</strain>
        <tissue evidence="3">Old leaves</tissue>
    </source>
</reference>
<keyword evidence="2" id="KW-0472">Membrane</keyword>
<keyword evidence="2" id="KW-0812">Transmembrane</keyword>
<gene>
    <name evidence="3" type="ORF">V6N11_017270</name>
</gene>
<dbReference type="Proteomes" id="UP001396334">
    <property type="component" value="Unassembled WGS sequence"/>
</dbReference>
<protein>
    <submittedName>
        <fullName evidence="3">Uncharacterized protein</fullName>
    </submittedName>
</protein>
<sequence length="87" mass="10204">MVLNKQRAKTSVGMKMRERRMAEMMEEKRRMEESLRASRRDAAEAEERLRLVETTKNRLLLEFNGITILFMLLGALEALLISALPFY</sequence>
<evidence type="ECO:0000313" key="3">
    <source>
        <dbReference type="EMBL" id="KAK9042191.1"/>
    </source>
</evidence>
<feature type="region of interest" description="Disordered" evidence="1">
    <location>
        <begin position="1"/>
        <end position="39"/>
    </location>
</feature>
<feature type="compositionally biased region" description="Basic and acidic residues" evidence="1">
    <location>
        <begin position="15"/>
        <end position="39"/>
    </location>
</feature>
<proteinExistence type="predicted"/>
<accession>A0ABR2TXI0</accession>
<keyword evidence="2" id="KW-1133">Transmembrane helix</keyword>
<dbReference type="EMBL" id="JBBPBN010000004">
    <property type="protein sequence ID" value="KAK9042191.1"/>
    <property type="molecule type" value="Genomic_DNA"/>
</dbReference>